<evidence type="ECO:0000256" key="1">
    <source>
        <dbReference type="SAM" id="Phobius"/>
    </source>
</evidence>
<sequence>MSAVRKLTAEQRASRVWRRPKLHLAQVTPVEQEPEIVSPRVQNVALALVWVCMLVAFGARMAGWLP</sequence>
<keyword evidence="1" id="KW-0812">Transmembrane</keyword>
<keyword evidence="1" id="KW-1133">Transmembrane helix</keyword>
<dbReference type="EMBL" id="CP042807">
    <property type="protein sequence ID" value="QEE24556.1"/>
    <property type="molecule type" value="Genomic_DNA"/>
</dbReference>
<dbReference type="AlphaFoldDB" id="A0A5B9E2R9"/>
<dbReference type="Proteomes" id="UP000321807">
    <property type="component" value="Chromosome"/>
</dbReference>
<reference evidence="2 3" key="1">
    <citation type="submission" date="2019-08" db="EMBL/GenBank/DDBJ databases">
        <title>Complete genome sequence of Rhodanobacter glycinis strain T01E-68 isolated from tomato root.</title>
        <authorList>
            <person name="Weon H.-Y."/>
            <person name="Lee S.A."/>
        </authorList>
    </citation>
    <scope>NUCLEOTIDE SEQUENCE [LARGE SCALE GENOMIC DNA]</scope>
    <source>
        <strain evidence="2 3">T01E-68</strain>
    </source>
</reference>
<name>A0A5B9E2R9_9GAMM</name>
<keyword evidence="1" id="KW-0472">Membrane</keyword>
<proteinExistence type="predicted"/>
<dbReference type="RefSeq" id="WP_147627148.1">
    <property type="nucleotide sequence ID" value="NZ_CP042807.1"/>
</dbReference>
<evidence type="ECO:0000313" key="3">
    <source>
        <dbReference type="Proteomes" id="UP000321807"/>
    </source>
</evidence>
<accession>A0A5B9E2R9</accession>
<dbReference type="KEGG" id="rgl:CS053_08600"/>
<protein>
    <submittedName>
        <fullName evidence="2">Uncharacterized protein</fullName>
    </submittedName>
</protein>
<gene>
    <name evidence="2" type="ORF">CS053_08600</name>
</gene>
<feature type="transmembrane region" description="Helical" evidence="1">
    <location>
        <begin position="44"/>
        <end position="65"/>
    </location>
</feature>
<organism evidence="2 3">
    <name type="scientific">Rhodanobacter glycinis</name>
    <dbReference type="NCBI Taxonomy" id="582702"/>
    <lineage>
        <taxon>Bacteria</taxon>
        <taxon>Pseudomonadati</taxon>
        <taxon>Pseudomonadota</taxon>
        <taxon>Gammaproteobacteria</taxon>
        <taxon>Lysobacterales</taxon>
        <taxon>Rhodanobacteraceae</taxon>
        <taxon>Rhodanobacter</taxon>
    </lineage>
</organism>
<evidence type="ECO:0000313" key="2">
    <source>
        <dbReference type="EMBL" id="QEE24556.1"/>
    </source>
</evidence>